<dbReference type="InterPro" id="IPR013783">
    <property type="entry name" value="Ig-like_fold"/>
</dbReference>
<keyword evidence="5" id="KW-0732">Signal</keyword>
<keyword evidence="4" id="KW-0812">Transmembrane</keyword>
<evidence type="ECO:0000313" key="8">
    <source>
        <dbReference type="Proteomes" id="UP000812440"/>
    </source>
</evidence>
<dbReference type="GO" id="GO:0005886">
    <property type="term" value="C:plasma membrane"/>
    <property type="evidence" value="ECO:0007669"/>
    <property type="project" value="TreeGrafter"/>
</dbReference>
<dbReference type="SMART" id="SM00369">
    <property type="entry name" value="LRR_TYP"/>
    <property type="match status" value="5"/>
</dbReference>
<feature type="region of interest" description="Disordered" evidence="3">
    <location>
        <begin position="369"/>
        <end position="402"/>
    </location>
</feature>
<dbReference type="SMART" id="SM00060">
    <property type="entry name" value="FN3"/>
    <property type="match status" value="1"/>
</dbReference>
<dbReference type="AlphaFoldDB" id="A0A8T2JJG7"/>
<dbReference type="PROSITE" id="PS51450">
    <property type="entry name" value="LRR"/>
    <property type="match status" value="3"/>
</dbReference>
<dbReference type="GO" id="GO:0007616">
    <property type="term" value="P:long-term memory"/>
    <property type="evidence" value="ECO:0007669"/>
    <property type="project" value="TreeGrafter"/>
</dbReference>
<organism evidence="7 8">
    <name type="scientific">Hymenochirus boettgeri</name>
    <name type="common">Congo dwarf clawed frog</name>
    <dbReference type="NCBI Taxonomy" id="247094"/>
    <lineage>
        <taxon>Eukaryota</taxon>
        <taxon>Metazoa</taxon>
        <taxon>Chordata</taxon>
        <taxon>Craniata</taxon>
        <taxon>Vertebrata</taxon>
        <taxon>Euteleostomi</taxon>
        <taxon>Amphibia</taxon>
        <taxon>Batrachia</taxon>
        <taxon>Anura</taxon>
        <taxon>Pipoidea</taxon>
        <taxon>Pipidae</taxon>
        <taxon>Pipinae</taxon>
        <taxon>Hymenochirus</taxon>
    </lineage>
</organism>
<feature type="signal peptide" evidence="5">
    <location>
        <begin position="1"/>
        <end position="22"/>
    </location>
</feature>
<dbReference type="Pfam" id="PF00041">
    <property type="entry name" value="fn3"/>
    <property type="match status" value="1"/>
</dbReference>
<evidence type="ECO:0000256" key="5">
    <source>
        <dbReference type="SAM" id="SignalP"/>
    </source>
</evidence>
<keyword evidence="8" id="KW-1185">Reference proteome</keyword>
<dbReference type="Gene3D" id="2.60.40.10">
    <property type="entry name" value="Immunoglobulins"/>
    <property type="match status" value="1"/>
</dbReference>
<dbReference type="Proteomes" id="UP000812440">
    <property type="component" value="Chromosome 5"/>
</dbReference>
<protein>
    <recommendedName>
        <fullName evidence="6">Fibronectin type-III domain-containing protein</fullName>
    </recommendedName>
</protein>
<proteinExistence type="predicted"/>
<evidence type="ECO:0000256" key="2">
    <source>
        <dbReference type="ARBA" id="ARBA00022737"/>
    </source>
</evidence>
<feature type="domain" description="Fibronectin type-III" evidence="6">
    <location>
        <begin position="570"/>
        <end position="667"/>
    </location>
</feature>
<comment type="caution">
    <text evidence="7">The sequence shown here is derived from an EMBL/GenBank/DDBJ whole genome shotgun (WGS) entry which is preliminary data.</text>
</comment>
<accession>A0A8T2JJG7</accession>
<dbReference type="OrthoDB" id="676979at2759"/>
<keyword evidence="1" id="KW-0433">Leucine-rich repeat</keyword>
<evidence type="ECO:0000256" key="3">
    <source>
        <dbReference type="SAM" id="MobiDB-lite"/>
    </source>
</evidence>
<dbReference type="CDD" id="cd00063">
    <property type="entry name" value="FN3"/>
    <property type="match status" value="1"/>
</dbReference>
<feature type="transmembrane region" description="Helical" evidence="4">
    <location>
        <begin position="668"/>
        <end position="694"/>
    </location>
</feature>
<dbReference type="Pfam" id="PF13855">
    <property type="entry name" value="LRR_8"/>
    <property type="match status" value="1"/>
</dbReference>
<dbReference type="InterPro" id="IPR036116">
    <property type="entry name" value="FN3_sf"/>
</dbReference>
<feature type="chain" id="PRO_5035734199" description="Fibronectin type-III domain-containing protein" evidence="5">
    <location>
        <begin position="23"/>
        <end position="727"/>
    </location>
</feature>
<dbReference type="EMBL" id="JAACNH010000004">
    <property type="protein sequence ID" value="KAG8443703.1"/>
    <property type="molecule type" value="Genomic_DNA"/>
</dbReference>
<dbReference type="InterPro" id="IPR032675">
    <property type="entry name" value="LRR_dom_sf"/>
</dbReference>
<evidence type="ECO:0000313" key="7">
    <source>
        <dbReference type="EMBL" id="KAG8443703.1"/>
    </source>
</evidence>
<dbReference type="Gene3D" id="3.80.10.10">
    <property type="entry name" value="Ribonuclease Inhibitor"/>
    <property type="match status" value="2"/>
</dbReference>
<dbReference type="InterPro" id="IPR003591">
    <property type="entry name" value="Leu-rich_rpt_typical-subtyp"/>
</dbReference>
<keyword evidence="4" id="KW-0472">Membrane</keyword>
<sequence length="727" mass="80952">MEQCHVGFLLLLLSQTELGVVGDPSAMPNPMGVFQLTNQNQFETSSRSPSTDTNERTNFNLSNRGLTEFPTFLPRSTETLDLSYNFISEIADSHVLGFPKLVYLDLKHNHIQNISFTVDVLDNLEILDLSFNNLSAIPKCISLKKVRILNLAHNPIPQISNYAFSCFPSLNDLDLSFTSLGTGNFLFGGIALFAFAPNPLDPQEKSLVEILDLSGTSLSAFRPFRTKMLPNLKELYLRHMNNLIRLDNKLFEMFPKLETLNCANSTSLSTVPSGIFQDASRLKYLNFQNCNLTTLSPWNVTEEITISLLGNPITCNCQLTWLLTDRSVTLLRANDMTCTQDNGLGFSLVQFYNQCQILTTPPIANMIGTEANGSDTLTSTGDPSTSPKENSPSSFYSKPVTQETKQNMAPLESFTVFKTISTDSDSTLSPLNKQYSGYVPATVDRVSTEDVPSPESLFTRLKTNTIFSNENVGPLSHTRDPHLFQHITSNDGLVGALTQESVSVKTLSSEIPREYPTVFYDYEETTTSKSIRKPCDYNPCRHLQTECQELQKLTKCFCPGLTGENDLPDPPRIKEVSEITDTSAQIQWCAPNSFVNKYQLVYHTHGEDNQTLIDNIYVTSRKYTLYNLSPSTTYSICAVSFNKAGPSMAENDGPSKSPCMEFKTKPSYIAILAALSTLGGVCIVIITVLSVCLYKTCKNSLGNQYDTRLVSYKNPAFDYYLNLSPYN</sequence>
<keyword evidence="2" id="KW-0677">Repeat</keyword>
<dbReference type="Pfam" id="PF00560">
    <property type="entry name" value="LRR_1"/>
    <property type="match status" value="1"/>
</dbReference>
<dbReference type="PANTHER" id="PTHR24366">
    <property type="entry name" value="IG(IMMUNOGLOBULIN) AND LRR(LEUCINE RICH REPEAT) DOMAINS"/>
    <property type="match status" value="1"/>
</dbReference>
<reference evidence="7" key="1">
    <citation type="thesis" date="2020" institute="ProQuest LLC" country="789 East Eisenhower Parkway, Ann Arbor, MI, USA">
        <title>Comparative Genomics and Chromosome Evolution.</title>
        <authorList>
            <person name="Mudd A.B."/>
        </authorList>
    </citation>
    <scope>NUCLEOTIDE SEQUENCE</scope>
    <source>
        <strain evidence="7">Female2</strain>
        <tissue evidence="7">Blood</tissue>
    </source>
</reference>
<dbReference type="InterPro" id="IPR003961">
    <property type="entry name" value="FN3_dom"/>
</dbReference>
<evidence type="ECO:0000259" key="6">
    <source>
        <dbReference type="PROSITE" id="PS50853"/>
    </source>
</evidence>
<evidence type="ECO:0000256" key="1">
    <source>
        <dbReference type="ARBA" id="ARBA00022614"/>
    </source>
</evidence>
<dbReference type="SUPFAM" id="SSF49265">
    <property type="entry name" value="Fibronectin type III"/>
    <property type="match status" value="1"/>
</dbReference>
<dbReference type="PANTHER" id="PTHR24366:SF13">
    <property type="entry name" value="LEUCINE-RICH REPEAT NEURONAL PROTEIN 4"/>
    <property type="match status" value="1"/>
</dbReference>
<dbReference type="SUPFAM" id="SSF52058">
    <property type="entry name" value="L domain-like"/>
    <property type="match status" value="1"/>
</dbReference>
<keyword evidence="4" id="KW-1133">Transmembrane helix</keyword>
<evidence type="ECO:0000256" key="4">
    <source>
        <dbReference type="SAM" id="Phobius"/>
    </source>
</evidence>
<name>A0A8T2JJG7_9PIPI</name>
<feature type="compositionally biased region" description="Polar residues" evidence="3">
    <location>
        <begin position="371"/>
        <end position="402"/>
    </location>
</feature>
<dbReference type="PROSITE" id="PS50853">
    <property type="entry name" value="FN3"/>
    <property type="match status" value="1"/>
</dbReference>
<gene>
    <name evidence="7" type="ORF">GDO86_009032</name>
</gene>
<dbReference type="InterPro" id="IPR001611">
    <property type="entry name" value="Leu-rich_rpt"/>
</dbReference>